<dbReference type="AlphaFoldDB" id="A0A841HZR3"/>
<evidence type="ECO:0000313" key="2">
    <source>
        <dbReference type="Proteomes" id="UP000569951"/>
    </source>
</evidence>
<dbReference type="InterPro" id="IPR029033">
    <property type="entry name" value="His_PPase_superfam"/>
</dbReference>
<reference evidence="1 2" key="1">
    <citation type="submission" date="2020-08" db="EMBL/GenBank/DDBJ databases">
        <title>Genomic Encyclopedia of Type Strains, Phase IV (KMG-IV): sequencing the most valuable type-strain genomes for metagenomic binning, comparative biology and taxonomic classification.</title>
        <authorList>
            <person name="Goeker M."/>
        </authorList>
    </citation>
    <scope>NUCLEOTIDE SEQUENCE [LARGE SCALE GENOMIC DNA]</scope>
    <source>
        <strain evidence="1 2">DSM 21458</strain>
    </source>
</reference>
<comment type="caution">
    <text evidence="1">The sequence shown here is derived from an EMBL/GenBank/DDBJ whole genome shotgun (WGS) entry which is preliminary data.</text>
</comment>
<gene>
    <name evidence="1" type="ORF">HNR42_002447</name>
</gene>
<dbReference type="SUPFAM" id="SSF53254">
    <property type="entry name" value="Phosphoglycerate mutase-like"/>
    <property type="match status" value="1"/>
</dbReference>
<dbReference type="Pfam" id="PF00300">
    <property type="entry name" value="His_Phos_1"/>
    <property type="match status" value="1"/>
</dbReference>
<accession>A0A841HZR3</accession>
<organism evidence="1 2">
    <name type="scientific">Deinobacterium chartae</name>
    <dbReference type="NCBI Taxonomy" id="521158"/>
    <lineage>
        <taxon>Bacteria</taxon>
        <taxon>Thermotogati</taxon>
        <taxon>Deinococcota</taxon>
        <taxon>Deinococci</taxon>
        <taxon>Deinococcales</taxon>
        <taxon>Deinococcaceae</taxon>
        <taxon>Deinobacterium</taxon>
    </lineage>
</organism>
<dbReference type="Proteomes" id="UP000569951">
    <property type="component" value="Unassembled WGS sequence"/>
</dbReference>
<proteinExistence type="predicted"/>
<name>A0A841HZR3_9DEIO</name>
<dbReference type="InterPro" id="IPR013078">
    <property type="entry name" value="His_Pase_superF_clade-1"/>
</dbReference>
<sequence>MRTLHLIKHARPEIDPSRPAAEWFASARGLERVEALSGQLRGVSAVLSSSEPKAVATARRLAAALGVLLEELPGLHEHARRSAPFFEDPADFHAAVRALFEQPAEAVFGEESADAARTRFRAALEAGAARHAGDLAVVAHGTVISLLAAGGDPARGFALWQQLDFLGVVRVAWPDPGGAA</sequence>
<evidence type="ECO:0000313" key="1">
    <source>
        <dbReference type="EMBL" id="MBB6099011.1"/>
    </source>
</evidence>
<dbReference type="EMBL" id="JACHHG010000009">
    <property type="protein sequence ID" value="MBB6099011.1"/>
    <property type="molecule type" value="Genomic_DNA"/>
</dbReference>
<dbReference type="Gene3D" id="3.40.50.1240">
    <property type="entry name" value="Phosphoglycerate mutase-like"/>
    <property type="match status" value="1"/>
</dbReference>
<keyword evidence="2" id="KW-1185">Reference proteome</keyword>
<protein>
    <submittedName>
        <fullName evidence="1">Broad specificity phosphatase PhoE</fullName>
    </submittedName>
</protein>
<dbReference type="RefSeq" id="WP_183987772.1">
    <property type="nucleotide sequence ID" value="NZ_JACHHG010000009.1"/>
</dbReference>